<dbReference type="InterPro" id="IPR029044">
    <property type="entry name" value="Nucleotide-diphossugar_trans"/>
</dbReference>
<dbReference type="AlphaFoldDB" id="A0A286RKL3"/>
<sequence>MVVIAENGGSTEAWTLADEYRSHCEIDYIHVEKIGKTHALNAVLDKYCNAFIWFIDDDVRVTREAVLAYRDAFLARSIGREFYGGPLGIDCERPPEQWLQRYLPRSVTGWKKGAGEDATNTFFLGANWAAWASDLLNCGGFDESLGPGQTEVGDEEEIQRRLVDAGLKPVYLDFAMVYHWVPHDRCSPKWVLRRAFNLGRLEGRRKDLSGPTLLGRPRWMYREAGVRMWRWVCSRFARNPEQRFQAAYELLFFLGWMLEAKQGDKS</sequence>
<evidence type="ECO:0000313" key="2">
    <source>
        <dbReference type="Proteomes" id="UP000215086"/>
    </source>
</evidence>
<dbReference type="SUPFAM" id="SSF53448">
    <property type="entry name" value="Nucleotide-diphospho-sugar transferases"/>
    <property type="match status" value="1"/>
</dbReference>
<evidence type="ECO:0000313" key="1">
    <source>
        <dbReference type="EMBL" id="ASV76487.1"/>
    </source>
</evidence>
<gene>
    <name evidence="1" type="ORF">THTE_3886</name>
</gene>
<reference evidence="1 2" key="1">
    <citation type="journal article" name="Front. Microbiol.">
        <title>Sugar Metabolism of the First Thermophilic Planctomycete Thermogutta terrifontis: Comparative Genomic and Transcriptomic Approaches.</title>
        <authorList>
            <person name="Elcheninov A.G."/>
            <person name="Menzel P."/>
            <person name="Gudbergsdottir S.R."/>
            <person name="Slesarev A.I."/>
            <person name="Kadnikov V.V."/>
            <person name="Krogh A."/>
            <person name="Bonch-Osmolovskaya E.A."/>
            <person name="Peng X."/>
            <person name="Kublanov I.V."/>
        </authorList>
    </citation>
    <scope>NUCLEOTIDE SEQUENCE [LARGE SCALE GENOMIC DNA]</scope>
    <source>
        <strain evidence="1 2">R1</strain>
    </source>
</reference>
<keyword evidence="2" id="KW-1185">Reference proteome</keyword>
<dbReference type="KEGG" id="ttf:THTE_3886"/>
<accession>A0A286RKL3</accession>
<dbReference type="Proteomes" id="UP000215086">
    <property type="component" value="Chromosome"/>
</dbReference>
<protein>
    <submittedName>
        <fullName evidence="1">Succinoglycan biosynthesis protein</fullName>
    </submittedName>
</protein>
<dbReference type="EMBL" id="CP018477">
    <property type="protein sequence ID" value="ASV76487.1"/>
    <property type="molecule type" value="Genomic_DNA"/>
</dbReference>
<proteinExistence type="predicted"/>
<dbReference type="Gene3D" id="3.90.550.10">
    <property type="entry name" value="Spore Coat Polysaccharide Biosynthesis Protein SpsA, Chain A"/>
    <property type="match status" value="1"/>
</dbReference>
<name>A0A286RKL3_9BACT</name>
<organism evidence="1 2">
    <name type="scientific">Thermogutta terrifontis</name>
    <dbReference type="NCBI Taxonomy" id="1331910"/>
    <lineage>
        <taxon>Bacteria</taxon>
        <taxon>Pseudomonadati</taxon>
        <taxon>Planctomycetota</taxon>
        <taxon>Planctomycetia</taxon>
        <taxon>Pirellulales</taxon>
        <taxon>Thermoguttaceae</taxon>
        <taxon>Thermogutta</taxon>
    </lineage>
</organism>